<protein>
    <recommendedName>
        <fullName evidence="2">PTM/DIR17-like Tudor domain-containing protein</fullName>
    </recommendedName>
</protein>
<feature type="compositionally biased region" description="Pro residues" evidence="1">
    <location>
        <begin position="311"/>
        <end position="327"/>
    </location>
</feature>
<feature type="compositionally biased region" description="Basic and acidic residues" evidence="1">
    <location>
        <begin position="544"/>
        <end position="554"/>
    </location>
</feature>
<dbReference type="Pfam" id="PF21743">
    <property type="entry name" value="PTM_DIR17_Tudor"/>
    <property type="match status" value="1"/>
</dbReference>
<dbReference type="Proteomes" id="UP000243579">
    <property type="component" value="Unassembled WGS sequence"/>
</dbReference>
<feature type="compositionally biased region" description="Low complexity" evidence="1">
    <location>
        <begin position="471"/>
        <end position="484"/>
    </location>
</feature>
<feature type="compositionally biased region" description="Basic and acidic residues" evidence="1">
    <location>
        <begin position="597"/>
        <end position="606"/>
    </location>
</feature>
<feature type="region of interest" description="Disordered" evidence="1">
    <location>
        <begin position="444"/>
        <end position="800"/>
    </location>
</feature>
<reference evidence="3 4" key="1">
    <citation type="journal article" date="2014" name="Genome Biol. Evol.">
        <title>The secreted proteins of Achlya hypogyna and Thraustotheca clavata identify the ancestral oomycete secretome and reveal gene acquisitions by horizontal gene transfer.</title>
        <authorList>
            <person name="Misner I."/>
            <person name="Blouin N."/>
            <person name="Leonard G."/>
            <person name="Richards T.A."/>
            <person name="Lane C.E."/>
        </authorList>
    </citation>
    <scope>NUCLEOTIDE SEQUENCE [LARGE SCALE GENOMIC DNA]</scope>
    <source>
        <strain evidence="3 4">ATCC 48635</strain>
    </source>
</reference>
<name>A0A1V9Z0G3_ACHHY</name>
<dbReference type="AlphaFoldDB" id="A0A1V9Z0G3"/>
<feature type="compositionally biased region" description="Basic and acidic residues" evidence="1">
    <location>
        <begin position="67"/>
        <end position="83"/>
    </location>
</feature>
<evidence type="ECO:0000259" key="2">
    <source>
        <dbReference type="Pfam" id="PF21743"/>
    </source>
</evidence>
<feature type="region of interest" description="Disordered" evidence="1">
    <location>
        <begin position="822"/>
        <end position="864"/>
    </location>
</feature>
<dbReference type="EMBL" id="JNBR01000531">
    <property type="protein sequence ID" value="OQR91451.1"/>
    <property type="molecule type" value="Genomic_DNA"/>
</dbReference>
<keyword evidence="4" id="KW-1185">Reference proteome</keyword>
<feature type="compositionally biased region" description="Polar residues" evidence="1">
    <location>
        <begin position="219"/>
        <end position="228"/>
    </location>
</feature>
<comment type="caution">
    <text evidence="3">The sequence shown here is derived from an EMBL/GenBank/DDBJ whole genome shotgun (WGS) entry which is preliminary data.</text>
</comment>
<dbReference type="PANTHER" id="PTHR37384">
    <property type="entry name" value="OS01G0835600 PROTEIN"/>
    <property type="match status" value="1"/>
</dbReference>
<feature type="region of interest" description="Disordered" evidence="1">
    <location>
        <begin position="1"/>
        <end position="236"/>
    </location>
</feature>
<feature type="compositionally biased region" description="Low complexity" evidence="1">
    <location>
        <begin position="676"/>
        <end position="685"/>
    </location>
</feature>
<organism evidence="3 4">
    <name type="scientific">Achlya hypogyna</name>
    <name type="common">Oomycete</name>
    <name type="synonym">Protoachlya hypogyna</name>
    <dbReference type="NCBI Taxonomy" id="1202772"/>
    <lineage>
        <taxon>Eukaryota</taxon>
        <taxon>Sar</taxon>
        <taxon>Stramenopiles</taxon>
        <taxon>Oomycota</taxon>
        <taxon>Saprolegniomycetes</taxon>
        <taxon>Saprolegniales</taxon>
        <taxon>Achlyaceae</taxon>
        <taxon>Achlya</taxon>
    </lineage>
</organism>
<feature type="compositionally biased region" description="Low complexity" evidence="1">
    <location>
        <begin position="693"/>
        <end position="708"/>
    </location>
</feature>
<evidence type="ECO:0000313" key="4">
    <source>
        <dbReference type="Proteomes" id="UP000243579"/>
    </source>
</evidence>
<feature type="compositionally biased region" description="Basic and acidic residues" evidence="1">
    <location>
        <begin position="782"/>
        <end position="800"/>
    </location>
</feature>
<feature type="region of interest" description="Disordered" evidence="1">
    <location>
        <begin position="303"/>
        <end position="348"/>
    </location>
</feature>
<dbReference type="PANTHER" id="PTHR37384:SF1">
    <property type="entry name" value="OS01G0835600 PROTEIN"/>
    <property type="match status" value="1"/>
</dbReference>
<sequence length="864" mass="94491">MEETHRHGQDGDRVSPDRTGEKKESEPKPLPAVPLLRPRPLDVANNSETESDSETSQRNGSFSESDSNSRTKNREAVPSDIKRTGAMLTNLLSRAEPADAVPLRRVADLPKPNLPRKDGEPLPQLHAGANNGDMRLPALTMNSFLRQSPSPGQGPPPPSAHMTNEMHMRGPPAPLQAPRMEMGMNRQGPPQTSWPPQRPQLDGEPSLKRPGSPPRERMQQYQAPQLSVQPPREDYDYPTYQPPEALVGQRIAKTFAGHGRFVGQVVKFNPQTELFTVVYADGDTEELTRENTMNLLIEDKRVHGSSKPRDQGPPPPQQQQHQAPPPMNLRKPEHMQSAPSAAPPSNSGYKLAISDRELEILTTLFEKHAWPLLAEHGWRSEIHGASFFFYPPWSGKNTREPEYFNSVLDAMKYISMHAELMRLCFPVEIQSTILSIFDQHKTASASVAPSGMKRHVDSDGPATHKRAKPDSPSNPSMPPQQQQRAPPPMMGRPGGYYEPGLHPPHPGQPHPLHAHHGYEYAPESGASLSRPGLAPPPAASRYPGRLEDDHEYHARMSGGPPPAASRGYPSPSGRQPSPRYATAPAPSSRPQMFHEGYPPREYDRSRAPPQGAPYMMPSPRQHPGMEPGPRGVPGPSRGLAPPGYTESPREVRTGAPPNSSMHQRSRVMMYPPASAPPQGAAGAPSTQGRDQVPPSMAPSMPQSMPPSMHGRYAPPPQTGNPRGPVPRGNLISMSDLDKSTPTSTRLPPPPAAGDGRMRMFAGDGPQGGSAYPPITSSNRMPTPREWDERPGGYPETYRRDERMYPAPERYAAMPAPDAGAGYYDRAPGGLQRYPPGAFAPPGGNPPGNSAPEPRGAEYQYSRRM</sequence>
<feature type="compositionally biased region" description="Basic and acidic residues" evidence="1">
    <location>
        <begin position="1"/>
        <end position="27"/>
    </location>
</feature>
<feature type="compositionally biased region" description="Polar residues" evidence="1">
    <location>
        <begin position="57"/>
        <end position="66"/>
    </location>
</feature>
<gene>
    <name evidence="3" type="ORF">ACHHYP_04679</name>
</gene>
<dbReference type="InterPro" id="IPR047365">
    <property type="entry name" value="Tudor_AtPTM-like"/>
</dbReference>
<proteinExistence type="predicted"/>
<feature type="compositionally biased region" description="Low complexity" evidence="1">
    <location>
        <begin position="834"/>
        <end position="853"/>
    </location>
</feature>
<evidence type="ECO:0000256" key="1">
    <source>
        <dbReference type="SAM" id="MobiDB-lite"/>
    </source>
</evidence>
<accession>A0A1V9Z0G3</accession>
<feature type="compositionally biased region" description="Low complexity" evidence="1">
    <location>
        <begin position="627"/>
        <end position="638"/>
    </location>
</feature>
<dbReference type="OrthoDB" id="168165at2759"/>
<evidence type="ECO:0000313" key="3">
    <source>
        <dbReference type="EMBL" id="OQR91451.1"/>
    </source>
</evidence>
<feature type="domain" description="PTM/DIR17-like Tudor" evidence="2">
    <location>
        <begin position="248"/>
        <end position="290"/>
    </location>
</feature>